<keyword evidence="2" id="KW-1185">Reference proteome</keyword>
<dbReference type="KEGG" id="vg:2717229"/>
<dbReference type="RefSeq" id="NP_958713.1">
    <property type="nucleotide sequence ID" value="NC_005357.1"/>
</dbReference>
<dbReference type="Proteomes" id="UP000001765">
    <property type="component" value="Segment"/>
</dbReference>
<evidence type="ECO:0000313" key="2">
    <source>
        <dbReference type="Proteomes" id="UP000001765"/>
    </source>
</evidence>
<gene>
    <name evidence="1" type="primary">bbp44</name>
</gene>
<reference evidence="1 2" key="1">
    <citation type="journal article" date="2004" name="J. Bacteriol.">
        <title>Genomic and genetic analysis of Bordetella bacteriophages encoding reverse transcriptase-mediated tropism-switching cassettes.</title>
        <authorList>
            <person name="Liu M."/>
            <person name="Gingery M."/>
            <person name="Doulatov S.R."/>
            <person name="Liu Y."/>
            <person name="Hodes A."/>
            <person name="Baker S."/>
            <person name="Davis P."/>
            <person name="Simmonds M."/>
            <person name="Churcher C."/>
            <person name="Mungall K."/>
            <person name="Quail M.A."/>
            <person name="Preston A."/>
            <person name="Harvill E.T."/>
            <person name="Maskell D.J."/>
            <person name="Eiserling F.A."/>
            <person name="Parkhill J."/>
            <person name="Miller J.F."/>
        </authorList>
    </citation>
    <scope>NUCLEOTIDE SEQUENCE</scope>
</reference>
<dbReference type="EMBL" id="AY029185">
    <property type="protein sequence ID" value="AAR97709.1"/>
    <property type="molecule type" value="Genomic_DNA"/>
</dbReference>
<organism evidence="1 2">
    <name type="scientific">Bordetella phage BPP-1</name>
    <dbReference type="NCBI Taxonomy" id="2885909"/>
    <lineage>
        <taxon>Viruses</taxon>
        <taxon>Duplodnaviria</taxon>
        <taxon>Heunggongvirae</taxon>
        <taxon>Uroviricota</taxon>
        <taxon>Caudoviricetes</taxon>
        <taxon>Rauchvirus</taxon>
        <taxon>Rauchvirus BPP1</taxon>
    </lineage>
</organism>
<proteinExistence type="predicted"/>
<accession>Q775A1</accession>
<evidence type="ECO:0000313" key="1">
    <source>
        <dbReference type="EMBL" id="AAR97709.1"/>
    </source>
</evidence>
<protein>
    <submittedName>
        <fullName evidence="1">Bbp44</fullName>
    </submittedName>
</protein>
<dbReference type="GeneID" id="2717229"/>
<name>Q775A1_BPBPP</name>
<organismHost>
    <name type="scientific">Bordetella bronchiseptica</name>
    <name type="common">Alcaligenes bronchisepticus</name>
    <dbReference type="NCBI Taxonomy" id="518"/>
</organismHost>
<sequence>MSKRKPITTASEAKCAVKVRYVTRRVAEIYAARLAGLRGVRLYVYKCPHCKKWHHTKKQPWNNPIDDFEVVA</sequence>